<evidence type="ECO:0000256" key="2">
    <source>
        <dbReference type="ARBA" id="ARBA00023125"/>
    </source>
</evidence>
<dbReference type="InterPro" id="IPR012318">
    <property type="entry name" value="HTH_CRP"/>
</dbReference>
<keyword evidence="2" id="KW-0238">DNA-binding</keyword>
<dbReference type="InterPro" id="IPR036390">
    <property type="entry name" value="WH_DNA-bd_sf"/>
</dbReference>
<evidence type="ECO:0000313" key="5">
    <source>
        <dbReference type="EMBL" id="MBE9117020.1"/>
    </source>
</evidence>
<organism evidence="5 6">
    <name type="scientific">Lusitaniella coriacea LEGE 07157</name>
    <dbReference type="NCBI Taxonomy" id="945747"/>
    <lineage>
        <taxon>Bacteria</taxon>
        <taxon>Bacillati</taxon>
        <taxon>Cyanobacteriota</taxon>
        <taxon>Cyanophyceae</taxon>
        <taxon>Spirulinales</taxon>
        <taxon>Lusitaniellaceae</taxon>
        <taxon>Lusitaniella</taxon>
    </lineage>
</organism>
<dbReference type="Gene3D" id="2.60.120.10">
    <property type="entry name" value="Jelly Rolls"/>
    <property type="match status" value="1"/>
</dbReference>
<gene>
    <name evidence="5" type="ORF">IQ249_14040</name>
</gene>
<protein>
    <submittedName>
        <fullName evidence="5">Crp/Fnr family transcriptional regulator</fullName>
    </submittedName>
</protein>
<evidence type="ECO:0000256" key="3">
    <source>
        <dbReference type="ARBA" id="ARBA00023163"/>
    </source>
</evidence>
<keyword evidence="6" id="KW-1185">Reference proteome</keyword>
<dbReference type="SUPFAM" id="SSF51206">
    <property type="entry name" value="cAMP-binding domain-like"/>
    <property type="match status" value="1"/>
</dbReference>
<keyword evidence="3" id="KW-0804">Transcription</keyword>
<reference evidence="5" key="1">
    <citation type="submission" date="2020-10" db="EMBL/GenBank/DDBJ databases">
        <authorList>
            <person name="Castelo-Branco R."/>
            <person name="Eusebio N."/>
            <person name="Adriana R."/>
            <person name="Vieira A."/>
            <person name="Brugerolle De Fraissinette N."/>
            <person name="Rezende De Castro R."/>
            <person name="Schneider M.P."/>
            <person name="Vasconcelos V."/>
            <person name="Leao P.N."/>
        </authorList>
    </citation>
    <scope>NUCLEOTIDE SEQUENCE</scope>
    <source>
        <strain evidence="5">LEGE 07157</strain>
    </source>
</reference>
<dbReference type="SUPFAM" id="SSF46785">
    <property type="entry name" value="Winged helix' DNA-binding domain"/>
    <property type="match status" value="1"/>
</dbReference>
<dbReference type="InterPro" id="IPR036388">
    <property type="entry name" value="WH-like_DNA-bd_sf"/>
</dbReference>
<name>A0A8J7DXU3_9CYAN</name>
<dbReference type="EMBL" id="JADEWZ010000019">
    <property type="protein sequence ID" value="MBE9117020.1"/>
    <property type="molecule type" value="Genomic_DNA"/>
</dbReference>
<dbReference type="AlphaFoldDB" id="A0A8J7DXU3"/>
<dbReference type="GO" id="GO:0005829">
    <property type="term" value="C:cytosol"/>
    <property type="evidence" value="ECO:0007669"/>
    <property type="project" value="TreeGrafter"/>
</dbReference>
<dbReference type="Proteomes" id="UP000654482">
    <property type="component" value="Unassembled WGS sequence"/>
</dbReference>
<dbReference type="InterPro" id="IPR050397">
    <property type="entry name" value="Env_Response_Regulators"/>
</dbReference>
<dbReference type="PANTHER" id="PTHR24567">
    <property type="entry name" value="CRP FAMILY TRANSCRIPTIONAL REGULATORY PROTEIN"/>
    <property type="match status" value="1"/>
</dbReference>
<evidence type="ECO:0000256" key="1">
    <source>
        <dbReference type="ARBA" id="ARBA00023015"/>
    </source>
</evidence>
<dbReference type="InterPro" id="IPR000595">
    <property type="entry name" value="cNMP-bd_dom"/>
</dbReference>
<dbReference type="RefSeq" id="WP_194030104.1">
    <property type="nucleotide sequence ID" value="NZ_JADEWZ010000019.1"/>
</dbReference>
<dbReference type="PANTHER" id="PTHR24567:SF74">
    <property type="entry name" value="HTH-TYPE TRANSCRIPTIONAL REGULATOR ARCR"/>
    <property type="match status" value="1"/>
</dbReference>
<dbReference type="GO" id="GO:0003700">
    <property type="term" value="F:DNA-binding transcription factor activity"/>
    <property type="evidence" value="ECO:0007669"/>
    <property type="project" value="TreeGrafter"/>
</dbReference>
<comment type="caution">
    <text evidence="5">The sequence shown here is derived from an EMBL/GenBank/DDBJ whole genome shotgun (WGS) entry which is preliminary data.</text>
</comment>
<proteinExistence type="predicted"/>
<dbReference type="Gene3D" id="1.10.10.10">
    <property type="entry name" value="Winged helix-like DNA-binding domain superfamily/Winged helix DNA-binding domain"/>
    <property type="match status" value="1"/>
</dbReference>
<dbReference type="GO" id="GO:0003677">
    <property type="term" value="F:DNA binding"/>
    <property type="evidence" value="ECO:0007669"/>
    <property type="project" value="UniProtKB-KW"/>
</dbReference>
<dbReference type="Pfam" id="PF13545">
    <property type="entry name" value="HTH_Crp_2"/>
    <property type="match status" value="1"/>
</dbReference>
<dbReference type="SMART" id="SM00100">
    <property type="entry name" value="cNMP"/>
    <property type="match status" value="1"/>
</dbReference>
<evidence type="ECO:0000313" key="6">
    <source>
        <dbReference type="Proteomes" id="UP000654482"/>
    </source>
</evidence>
<dbReference type="InterPro" id="IPR018490">
    <property type="entry name" value="cNMP-bd_dom_sf"/>
</dbReference>
<feature type="domain" description="Cyclic nucleotide-binding" evidence="4">
    <location>
        <begin position="12"/>
        <end position="130"/>
    </location>
</feature>
<keyword evidence="1" id="KW-0805">Transcription regulation</keyword>
<dbReference type="InterPro" id="IPR014710">
    <property type="entry name" value="RmlC-like_jellyroll"/>
</dbReference>
<accession>A0A8J7DXU3</accession>
<evidence type="ECO:0000259" key="4">
    <source>
        <dbReference type="SMART" id="SM00100"/>
    </source>
</evidence>
<sequence>MTEHHPRPDNQILSALPQSEFQRLAPYLKTIAVASGDILYEPYEPIREVYFPDGAMISLVSIMEDGSMTEVGLVGKEGMAGLPVVLGGKTTTSQGIIQISGTVVRLDANILKQEFQQGGELQRLLLLYTQALMTQISQTAVCNCKHVIEQRLARWLLTVCDCIQQEEFHLTQEFISIMLGVRRSSVTVAAGILQQGGAIRYRRGKITILNRDALIKTACECYGLVQTEYQRLLGD</sequence>
<dbReference type="CDD" id="cd00038">
    <property type="entry name" value="CAP_ED"/>
    <property type="match status" value="1"/>
</dbReference>